<feature type="domain" description="Transcription regulator TrmB N-terminal" evidence="1">
    <location>
        <begin position="2"/>
        <end position="68"/>
    </location>
</feature>
<organism evidence="2 3">
    <name type="scientific">Haloplanus rubicundus</name>
    <dbReference type="NCBI Taxonomy" id="1547898"/>
    <lineage>
        <taxon>Archaea</taxon>
        <taxon>Methanobacteriati</taxon>
        <taxon>Methanobacteriota</taxon>
        <taxon>Stenosarchaea group</taxon>
        <taxon>Halobacteria</taxon>
        <taxon>Halobacteriales</taxon>
        <taxon>Haloferacaceae</taxon>
        <taxon>Haloplanus</taxon>
    </lineage>
</organism>
<keyword evidence="2" id="KW-0614">Plasmid</keyword>
<keyword evidence="3" id="KW-1185">Reference proteome</keyword>
<dbReference type="PANTHER" id="PTHR34293:SF1">
    <property type="entry name" value="HTH-TYPE TRANSCRIPTIONAL REGULATOR TRMBL2"/>
    <property type="match status" value="1"/>
</dbReference>
<dbReference type="KEGG" id="haj:DU500_17725"/>
<dbReference type="EMBL" id="CP031152">
    <property type="protein sequence ID" value="AXG08359.1"/>
    <property type="molecule type" value="Genomic_DNA"/>
</dbReference>
<dbReference type="Proteomes" id="UP000253273">
    <property type="component" value="Plasmid pCBA1113-02"/>
</dbReference>
<dbReference type="InterPro" id="IPR051797">
    <property type="entry name" value="TrmB-like"/>
</dbReference>
<geneLocation type="plasmid" evidence="2 3">
    <name>pCBA1113-02</name>
</geneLocation>
<dbReference type="SUPFAM" id="SSF46785">
    <property type="entry name" value="Winged helix' DNA-binding domain"/>
    <property type="match status" value="1"/>
</dbReference>
<dbReference type="AlphaFoldDB" id="A0A345E837"/>
<reference evidence="2 3" key="1">
    <citation type="submission" date="2018-07" db="EMBL/GenBank/DDBJ databases">
        <title>Genome sequences of Haloplanus sp. CBA1113.</title>
        <authorList>
            <person name="Kim Y.B."/>
            <person name="Roh S.W."/>
        </authorList>
    </citation>
    <scope>NUCLEOTIDE SEQUENCE [LARGE SCALE GENOMIC DNA]</scope>
    <source>
        <strain evidence="2 3">CBA1113</strain>
        <plasmid evidence="2 3">pCBA1113-02</plasmid>
    </source>
</reference>
<dbReference type="InterPro" id="IPR036388">
    <property type="entry name" value="WH-like_DNA-bd_sf"/>
</dbReference>
<protein>
    <submittedName>
        <fullName evidence="2">TrmB family transcriptional regulator</fullName>
    </submittedName>
</protein>
<dbReference type="InterPro" id="IPR036390">
    <property type="entry name" value="WH_DNA-bd_sf"/>
</dbReference>
<dbReference type="PANTHER" id="PTHR34293">
    <property type="entry name" value="HTH-TYPE TRANSCRIPTIONAL REGULATOR TRMBL2"/>
    <property type="match status" value="1"/>
</dbReference>
<proteinExistence type="predicted"/>
<name>A0A345E837_9EURY</name>
<dbReference type="OrthoDB" id="30795at2157"/>
<evidence type="ECO:0000313" key="2">
    <source>
        <dbReference type="EMBL" id="AXG08359.1"/>
    </source>
</evidence>
<accession>A0A345E837</accession>
<dbReference type="Pfam" id="PF01978">
    <property type="entry name" value="TrmB"/>
    <property type="match status" value="1"/>
</dbReference>
<dbReference type="InterPro" id="IPR002831">
    <property type="entry name" value="Tscrpt_reg_TrmB_N"/>
</dbReference>
<dbReference type="Gene3D" id="1.10.10.10">
    <property type="entry name" value="Winged helix-like DNA-binding domain superfamily/Winged helix DNA-binding domain"/>
    <property type="match status" value="1"/>
</dbReference>
<gene>
    <name evidence="2" type="ORF">DU500_17725</name>
</gene>
<evidence type="ECO:0000313" key="3">
    <source>
        <dbReference type="Proteomes" id="UP000253273"/>
    </source>
</evidence>
<sequence>MLQKLGLKQYEAACFVALSRLPHATAKEISEISDVPRTRVYDAVGVLESKGLVETHHASPKQFRVIPVDDATDVLRSEYQSTTETLRETLQSIDPVDTDTESTPSAEVWSLTGSDAIETRTRRLAEEADHEVVLVVGDSLVLTDALEETLRTAQRRGVSVTVGTYNGAQHDSLDSSGIETSSLDIPIFARAVAPDESSEISRILLVDRDAVLISSKPTDDGDDASERAVVGRGSTNGFVTIVCRTLLATIPPEFSDTAFGQVSQS</sequence>
<evidence type="ECO:0000259" key="1">
    <source>
        <dbReference type="Pfam" id="PF01978"/>
    </source>
</evidence>